<feature type="signal peptide" evidence="1">
    <location>
        <begin position="1"/>
        <end position="21"/>
    </location>
</feature>
<protein>
    <submittedName>
        <fullName evidence="2">Uncharacterized protein</fullName>
    </submittedName>
</protein>
<organism evidence="2 3">
    <name type="scientific">Methylobacterium aquaticum</name>
    <dbReference type="NCBI Taxonomy" id="270351"/>
    <lineage>
        <taxon>Bacteria</taxon>
        <taxon>Pseudomonadati</taxon>
        <taxon>Pseudomonadota</taxon>
        <taxon>Alphaproteobacteria</taxon>
        <taxon>Hyphomicrobiales</taxon>
        <taxon>Methylobacteriaceae</taxon>
        <taxon>Methylobacterium</taxon>
    </lineage>
</organism>
<dbReference type="Proteomes" id="UP000035929">
    <property type="component" value="Unassembled WGS sequence"/>
</dbReference>
<dbReference type="RefSeq" id="WP_048464526.1">
    <property type="nucleotide sequence ID" value="NZ_LABX01000106.1"/>
</dbReference>
<reference evidence="2 3" key="1">
    <citation type="submission" date="2015-03" db="EMBL/GenBank/DDBJ databases">
        <title>Genome sequencing of Methylobacterium aquaticum DSM16371 type strain.</title>
        <authorList>
            <person name="Chaudhry V."/>
            <person name="Patil P.B."/>
        </authorList>
    </citation>
    <scope>NUCLEOTIDE SEQUENCE [LARGE SCALE GENOMIC DNA]</scope>
    <source>
        <strain evidence="2 3">DSM 16371</strain>
    </source>
</reference>
<sequence length="95" mass="10351">MNRRSILKLLGLAPVAAPVLAAIQAIPTRTLRVVEIITPHAQIGPRAYGMTTTIDDQTARLTVFVDDTIRGGQAQLSRSIEKLSMMAQEDIRHCG</sequence>
<dbReference type="PATRIC" id="fig|270351.6.peg.365"/>
<keyword evidence="1" id="KW-0732">Signal</keyword>
<evidence type="ECO:0000256" key="1">
    <source>
        <dbReference type="SAM" id="SignalP"/>
    </source>
</evidence>
<evidence type="ECO:0000313" key="2">
    <source>
        <dbReference type="EMBL" id="KMO34331.1"/>
    </source>
</evidence>
<comment type="caution">
    <text evidence="2">The sequence shown here is derived from an EMBL/GenBank/DDBJ whole genome shotgun (WGS) entry which is preliminary data.</text>
</comment>
<dbReference type="EMBL" id="LABX01000106">
    <property type="protein sequence ID" value="KMO34331.1"/>
    <property type="molecule type" value="Genomic_DNA"/>
</dbReference>
<name>A0A0J6V5Z1_9HYPH</name>
<proteinExistence type="predicted"/>
<gene>
    <name evidence="2" type="ORF">VP06_14800</name>
</gene>
<feature type="chain" id="PRO_5005282578" evidence="1">
    <location>
        <begin position="22"/>
        <end position="95"/>
    </location>
</feature>
<dbReference type="AlphaFoldDB" id="A0A0J6V5Z1"/>
<accession>A0A0J6V5Z1</accession>
<evidence type="ECO:0000313" key="3">
    <source>
        <dbReference type="Proteomes" id="UP000035929"/>
    </source>
</evidence>